<dbReference type="InterPro" id="IPR000905">
    <property type="entry name" value="Gcp-like_dom"/>
</dbReference>
<proteinExistence type="predicted"/>
<evidence type="ECO:0000313" key="2">
    <source>
        <dbReference type="EMBL" id="RIO43639.1"/>
    </source>
</evidence>
<reference evidence="2 3" key="1">
    <citation type="journal article" date="2016" name="Front. Microbiol.">
        <title>Comprehensive Phylogenetic Analysis of Bovine Non-aureus Staphylococci Species Based on Whole-Genome Sequencing.</title>
        <authorList>
            <person name="Naushad S."/>
            <person name="Barkema H.W."/>
            <person name="Luby C."/>
            <person name="Condas L.A."/>
            <person name="Nobrega D.B."/>
            <person name="Carson D.A."/>
            <person name="De Buck J."/>
        </authorList>
    </citation>
    <scope>NUCLEOTIDE SEQUENCE [LARGE SCALE GENOMIC DNA]</scope>
    <source>
        <strain evidence="2 3">SNUC 5959</strain>
    </source>
</reference>
<dbReference type="Pfam" id="PF00814">
    <property type="entry name" value="TsaD"/>
    <property type="match status" value="1"/>
</dbReference>
<comment type="caution">
    <text evidence="2">The sequence shown here is derived from an EMBL/GenBank/DDBJ whole genome shotgun (WGS) entry which is preliminary data.</text>
</comment>
<dbReference type="GO" id="GO:0002949">
    <property type="term" value="P:tRNA threonylcarbamoyladenosine modification"/>
    <property type="evidence" value="ECO:0007669"/>
    <property type="project" value="InterPro"/>
</dbReference>
<accession>A0A418JGT2</accession>
<dbReference type="Gene3D" id="3.30.420.40">
    <property type="match status" value="2"/>
</dbReference>
<dbReference type="CDD" id="cd24032">
    <property type="entry name" value="ASKHA_NBD_TsaB"/>
    <property type="match status" value="1"/>
</dbReference>
<sequence>MISLLLDSSNQPLSVAVMQDNEVLASKTVSEKKNHSIQLLPTIKSLLDGINLTPKDIDAIIVAQGPGSYTGLRIGVTTAKTLAYTLNIPLFAVSSLAALAATVKDKSKTIVPIFNARRGFVFAGVYQWVNDVLTCVIEDQYISVNTLISKLDNLQNVVFVGVDTQVFETELKSYQIVPNLPQAHEMFQLKGQPVDVHAFVPSYLKLSEAEQNWMNQQSNKS</sequence>
<dbReference type="NCBIfam" id="TIGR03725">
    <property type="entry name" value="T6A_YeaZ"/>
    <property type="match status" value="1"/>
</dbReference>
<dbReference type="PANTHER" id="PTHR11735">
    <property type="entry name" value="TRNA N6-ADENOSINE THREONYLCARBAMOYLTRANSFERASE"/>
    <property type="match status" value="1"/>
</dbReference>
<evidence type="ECO:0000259" key="1">
    <source>
        <dbReference type="Pfam" id="PF00814"/>
    </source>
</evidence>
<dbReference type="GO" id="GO:0016740">
    <property type="term" value="F:transferase activity"/>
    <property type="evidence" value="ECO:0007669"/>
    <property type="project" value="UniProtKB-KW"/>
</dbReference>
<dbReference type="AlphaFoldDB" id="A0A418JGT2"/>
<dbReference type="InterPro" id="IPR043129">
    <property type="entry name" value="ATPase_NBD"/>
</dbReference>
<dbReference type="Proteomes" id="UP000285625">
    <property type="component" value="Unassembled WGS sequence"/>
</dbReference>
<dbReference type="SUPFAM" id="SSF53067">
    <property type="entry name" value="Actin-like ATPase domain"/>
    <property type="match status" value="2"/>
</dbReference>
<gene>
    <name evidence="2" type="primary">tsaB</name>
    <name evidence="2" type="ORF">BUZ57_10510</name>
</gene>
<evidence type="ECO:0000313" key="3">
    <source>
        <dbReference type="Proteomes" id="UP000285625"/>
    </source>
</evidence>
<dbReference type="PANTHER" id="PTHR11735:SF11">
    <property type="entry name" value="TRNA THREONYLCARBAMOYLADENOSINE BIOSYNTHESIS PROTEIN TSAB"/>
    <property type="match status" value="1"/>
</dbReference>
<dbReference type="STRING" id="1284.SHYC_04030"/>
<organism evidence="2 3">
    <name type="scientific">Staphylococcus hyicus</name>
    <dbReference type="NCBI Taxonomy" id="1284"/>
    <lineage>
        <taxon>Bacteria</taxon>
        <taxon>Bacillati</taxon>
        <taxon>Bacillota</taxon>
        <taxon>Bacilli</taxon>
        <taxon>Bacillales</taxon>
        <taxon>Staphylococcaceae</taxon>
        <taxon>Staphylococcus</taxon>
    </lineage>
</organism>
<dbReference type="EMBL" id="QXVO01000040">
    <property type="protein sequence ID" value="RIO43639.1"/>
    <property type="molecule type" value="Genomic_DNA"/>
</dbReference>
<dbReference type="RefSeq" id="WP_119635759.1">
    <property type="nucleotide sequence ID" value="NZ_QXVO01000040.1"/>
</dbReference>
<protein>
    <submittedName>
        <fullName evidence="2">tRNA (Adenosine(37)-N6)-threonylcarbamoyltransferase complex dimerization subunit type 1 TsaB</fullName>
    </submittedName>
</protein>
<dbReference type="GO" id="GO:0005829">
    <property type="term" value="C:cytosol"/>
    <property type="evidence" value="ECO:0007669"/>
    <property type="project" value="TreeGrafter"/>
</dbReference>
<name>A0A418JGT2_STAHY</name>
<feature type="domain" description="Gcp-like" evidence="1">
    <location>
        <begin position="23"/>
        <end position="170"/>
    </location>
</feature>
<keyword evidence="2" id="KW-0808">Transferase</keyword>
<dbReference type="InterPro" id="IPR022496">
    <property type="entry name" value="T6A_TsaB"/>
</dbReference>